<organism evidence="2 3">
    <name type="scientific">Stylophora pistillata</name>
    <name type="common">Smooth cauliflower coral</name>
    <dbReference type="NCBI Taxonomy" id="50429"/>
    <lineage>
        <taxon>Eukaryota</taxon>
        <taxon>Metazoa</taxon>
        <taxon>Cnidaria</taxon>
        <taxon>Anthozoa</taxon>
        <taxon>Hexacorallia</taxon>
        <taxon>Scleractinia</taxon>
        <taxon>Astrocoeniina</taxon>
        <taxon>Pocilloporidae</taxon>
        <taxon>Stylophora</taxon>
    </lineage>
</organism>
<dbReference type="GO" id="GO:0032259">
    <property type="term" value="P:methylation"/>
    <property type="evidence" value="ECO:0007669"/>
    <property type="project" value="UniProtKB-KW"/>
</dbReference>
<reference evidence="3" key="1">
    <citation type="journal article" date="2017" name="bioRxiv">
        <title>Comparative analysis of the genomes of Stylophora pistillata and Acropora digitifera provides evidence for extensive differences between species of corals.</title>
        <authorList>
            <person name="Voolstra C.R."/>
            <person name="Li Y."/>
            <person name="Liew Y.J."/>
            <person name="Baumgarten S."/>
            <person name="Zoccola D."/>
            <person name="Flot J.-F."/>
            <person name="Tambutte S."/>
            <person name="Allemand D."/>
            <person name="Aranda M."/>
        </authorList>
    </citation>
    <scope>NUCLEOTIDE SEQUENCE [LARGE SCALE GENOMIC DNA]</scope>
</reference>
<dbReference type="InterPro" id="IPR029063">
    <property type="entry name" value="SAM-dependent_MTases_sf"/>
</dbReference>
<name>A0A2B4SFP5_STYPI</name>
<dbReference type="STRING" id="50429.A0A2B4SFP5"/>
<protein>
    <submittedName>
        <fullName evidence="2">Trans-aconitate 2-methyltransferase</fullName>
    </submittedName>
</protein>
<comment type="caution">
    <text evidence="2">The sequence shown here is derived from an EMBL/GenBank/DDBJ whole genome shotgun (WGS) entry which is preliminary data.</text>
</comment>
<dbReference type="InterPro" id="IPR025714">
    <property type="entry name" value="Methyltranfer_dom"/>
</dbReference>
<proteinExistence type="predicted"/>
<dbReference type="EMBL" id="LSMT01000098">
    <property type="protein sequence ID" value="PFX27640.1"/>
    <property type="molecule type" value="Genomic_DNA"/>
</dbReference>
<dbReference type="SUPFAM" id="SSF53335">
    <property type="entry name" value="S-adenosyl-L-methionine-dependent methyltransferases"/>
    <property type="match status" value="1"/>
</dbReference>
<accession>A0A2B4SFP5</accession>
<dbReference type="CDD" id="cd02440">
    <property type="entry name" value="AdoMet_MTases"/>
    <property type="match status" value="1"/>
</dbReference>
<gene>
    <name evidence="2" type="primary">tam</name>
    <name evidence="2" type="ORF">AWC38_SpisGene7617</name>
</gene>
<dbReference type="Gene3D" id="3.40.50.150">
    <property type="entry name" value="Vaccinia Virus protein VP39"/>
    <property type="match status" value="1"/>
</dbReference>
<evidence type="ECO:0000259" key="1">
    <source>
        <dbReference type="Pfam" id="PF13847"/>
    </source>
</evidence>
<sequence length="263" mass="29853">MIHCFILYEEIYGLEQSSATVQLEGGKTYIDKDVLPQPGDAILDLGCGTGELSTYLAELVGPHGYVIGVDPDSNRLNLAKETHRHVKNLFFVEGNSDDFEGIGSEKYDLIFSNCVFHWIPDKDRAFRNMFNSLKVGGKIAIHYMDAQLPFITTSFEVLNPETAERFNKMFDFEIRDNIDRMCRSAGFNVVSSYYAYDKTVVYPSVESLLQWLVGTSHGVFDLQLVTQERIQQLLEKLGNPPFDFTASSRVSKLFAVKPEYRTQ</sequence>
<evidence type="ECO:0000313" key="3">
    <source>
        <dbReference type="Proteomes" id="UP000225706"/>
    </source>
</evidence>
<feature type="domain" description="Methyltransferase" evidence="1">
    <location>
        <begin position="38"/>
        <end position="149"/>
    </location>
</feature>
<dbReference type="GO" id="GO:0008168">
    <property type="term" value="F:methyltransferase activity"/>
    <property type="evidence" value="ECO:0007669"/>
    <property type="project" value="UniProtKB-KW"/>
</dbReference>
<dbReference type="Proteomes" id="UP000225706">
    <property type="component" value="Unassembled WGS sequence"/>
</dbReference>
<keyword evidence="3" id="KW-1185">Reference proteome</keyword>
<keyword evidence="2" id="KW-0489">Methyltransferase</keyword>
<evidence type="ECO:0000313" key="2">
    <source>
        <dbReference type="EMBL" id="PFX27640.1"/>
    </source>
</evidence>
<dbReference type="AlphaFoldDB" id="A0A2B4SFP5"/>
<dbReference type="PANTHER" id="PTHR43861">
    <property type="entry name" value="TRANS-ACONITATE 2-METHYLTRANSFERASE-RELATED"/>
    <property type="match status" value="1"/>
</dbReference>
<dbReference type="Pfam" id="PF13847">
    <property type="entry name" value="Methyltransf_31"/>
    <property type="match status" value="1"/>
</dbReference>
<dbReference type="PANTHER" id="PTHR43861:SF1">
    <property type="entry name" value="TRANS-ACONITATE 2-METHYLTRANSFERASE"/>
    <property type="match status" value="1"/>
</dbReference>
<keyword evidence="2" id="KW-0808">Transferase</keyword>
<dbReference type="OrthoDB" id="5963993at2759"/>